<feature type="non-terminal residue" evidence="3">
    <location>
        <position position="1"/>
    </location>
</feature>
<dbReference type="GO" id="GO:0043139">
    <property type="term" value="F:5'-3' DNA helicase activity"/>
    <property type="evidence" value="ECO:0007669"/>
    <property type="project" value="UniProtKB-EC"/>
</dbReference>
<dbReference type="InterPro" id="IPR010285">
    <property type="entry name" value="DNA_helicase_pif1-like_DEAD"/>
</dbReference>
<evidence type="ECO:0000256" key="1">
    <source>
        <dbReference type="RuleBase" id="RU363044"/>
    </source>
</evidence>
<keyword evidence="1" id="KW-0234">DNA repair</keyword>
<dbReference type="EC" id="5.6.2.3" evidence="1"/>
<feature type="domain" description="DNA helicase Pif1-like DEAD-box helicase" evidence="2">
    <location>
        <begin position="5"/>
        <end position="78"/>
    </location>
</feature>
<dbReference type="SUPFAM" id="SSF52540">
    <property type="entry name" value="P-loop containing nucleoside triphosphate hydrolases"/>
    <property type="match status" value="1"/>
</dbReference>
<name>A0A0C9YDQ5_9AGAM</name>
<dbReference type="STRING" id="765257.A0A0C9YDQ5"/>
<keyword evidence="1" id="KW-0227">DNA damage</keyword>
<dbReference type="GO" id="GO:0000723">
    <property type="term" value="P:telomere maintenance"/>
    <property type="evidence" value="ECO:0007669"/>
    <property type="project" value="InterPro"/>
</dbReference>
<evidence type="ECO:0000313" key="4">
    <source>
        <dbReference type="Proteomes" id="UP000054018"/>
    </source>
</evidence>
<evidence type="ECO:0000313" key="3">
    <source>
        <dbReference type="EMBL" id="KIK22945.1"/>
    </source>
</evidence>
<dbReference type="EMBL" id="KN833733">
    <property type="protein sequence ID" value="KIK22945.1"/>
    <property type="molecule type" value="Genomic_DNA"/>
</dbReference>
<dbReference type="InterPro" id="IPR051055">
    <property type="entry name" value="PIF1_helicase"/>
</dbReference>
<organism evidence="3 4">
    <name type="scientific">Pisolithus microcarpus 441</name>
    <dbReference type="NCBI Taxonomy" id="765257"/>
    <lineage>
        <taxon>Eukaryota</taxon>
        <taxon>Fungi</taxon>
        <taxon>Dikarya</taxon>
        <taxon>Basidiomycota</taxon>
        <taxon>Agaricomycotina</taxon>
        <taxon>Agaricomycetes</taxon>
        <taxon>Agaricomycetidae</taxon>
        <taxon>Boletales</taxon>
        <taxon>Sclerodermatineae</taxon>
        <taxon>Pisolithaceae</taxon>
        <taxon>Pisolithus</taxon>
    </lineage>
</organism>
<proteinExistence type="inferred from homology"/>
<dbReference type="GO" id="GO:0006310">
    <property type="term" value="P:DNA recombination"/>
    <property type="evidence" value="ECO:0007669"/>
    <property type="project" value="UniProtKB-KW"/>
</dbReference>
<protein>
    <recommendedName>
        <fullName evidence="1">ATP-dependent DNA helicase</fullName>
        <ecNumber evidence="1">5.6.2.3</ecNumber>
    </recommendedName>
</protein>
<dbReference type="AlphaFoldDB" id="A0A0C9YDQ5"/>
<dbReference type="HOGENOM" id="CLU_043173_1_0_1"/>
<reference evidence="3 4" key="1">
    <citation type="submission" date="2014-04" db="EMBL/GenBank/DDBJ databases">
        <authorList>
            <consortium name="DOE Joint Genome Institute"/>
            <person name="Kuo A."/>
            <person name="Kohler A."/>
            <person name="Costa M.D."/>
            <person name="Nagy L.G."/>
            <person name="Floudas D."/>
            <person name="Copeland A."/>
            <person name="Barry K.W."/>
            <person name="Cichocki N."/>
            <person name="Veneault-Fourrey C."/>
            <person name="LaButti K."/>
            <person name="Lindquist E.A."/>
            <person name="Lipzen A."/>
            <person name="Lundell T."/>
            <person name="Morin E."/>
            <person name="Murat C."/>
            <person name="Sun H."/>
            <person name="Tunlid A."/>
            <person name="Henrissat B."/>
            <person name="Grigoriev I.V."/>
            <person name="Hibbett D.S."/>
            <person name="Martin F."/>
            <person name="Nordberg H.P."/>
            <person name="Cantor M.N."/>
            <person name="Hua S.X."/>
        </authorList>
    </citation>
    <scope>NUCLEOTIDE SEQUENCE [LARGE SCALE GENOMIC DNA]</scope>
    <source>
        <strain evidence="3 4">441</strain>
    </source>
</reference>
<keyword evidence="4" id="KW-1185">Reference proteome</keyword>
<keyword evidence="1" id="KW-0347">Helicase</keyword>
<dbReference type="Gene3D" id="3.40.50.300">
    <property type="entry name" value="P-loop containing nucleotide triphosphate hydrolases"/>
    <property type="match status" value="1"/>
</dbReference>
<dbReference type="PANTHER" id="PTHR47642">
    <property type="entry name" value="ATP-DEPENDENT DNA HELICASE"/>
    <property type="match status" value="1"/>
</dbReference>
<dbReference type="OrthoDB" id="2986975at2759"/>
<comment type="similarity">
    <text evidence="1">Belongs to the helicase family.</text>
</comment>
<dbReference type="GO" id="GO:0006281">
    <property type="term" value="P:DNA repair"/>
    <property type="evidence" value="ECO:0007669"/>
    <property type="project" value="UniProtKB-KW"/>
</dbReference>
<keyword evidence="1" id="KW-0233">DNA recombination</keyword>
<dbReference type="GO" id="GO:0016887">
    <property type="term" value="F:ATP hydrolysis activity"/>
    <property type="evidence" value="ECO:0007669"/>
    <property type="project" value="RHEA"/>
</dbReference>
<reference evidence="4" key="2">
    <citation type="submission" date="2015-01" db="EMBL/GenBank/DDBJ databases">
        <title>Evolutionary Origins and Diversification of the Mycorrhizal Mutualists.</title>
        <authorList>
            <consortium name="DOE Joint Genome Institute"/>
            <consortium name="Mycorrhizal Genomics Consortium"/>
            <person name="Kohler A."/>
            <person name="Kuo A."/>
            <person name="Nagy L.G."/>
            <person name="Floudas D."/>
            <person name="Copeland A."/>
            <person name="Barry K.W."/>
            <person name="Cichocki N."/>
            <person name="Veneault-Fourrey C."/>
            <person name="LaButti K."/>
            <person name="Lindquist E.A."/>
            <person name="Lipzen A."/>
            <person name="Lundell T."/>
            <person name="Morin E."/>
            <person name="Murat C."/>
            <person name="Riley R."/>
            <person name="Ohm R."/>
            <person name="Sun H."/>
            <person name="Tunlid A."/>
            <person name="Henrissat B."/>
            <person name="Grigoriev I.V."/>
            <person name="Hibbett D.S."/>
            <person name="Martin F."/>
        </authorList>
    </citation>
    <scope>NUCLEOTIDE SEQUENCE [LARGE SCALE GENOMIC DNA]</scope>
    <source>
        <strain evidence="4">441</strain>
    </source>
</reference>
<keyword evidence="1" id="KW-0067">ATP-binding</keyword>
<accession>A0A0C9YDQ5</accession>
<keyword evidence="1" id="KW-0378">Hydrolase</keyword>
<keyword evidence="1" id="KW-0547">Nucleotide-binding</keyword>
<evidence type="ECO:0000259" key="2">
    <source>
        <dbReference type="Pfam" id="PF05970"/>
    </source>
</evidence>
<gene>
    <name evidence="3" type="ORF">PISMIDRAFT_101620</name>
</gene>
<sequence length="391" mass="43466">SAQMKAKLQVFWHNYEYLIIDKMSMIGKTFLAKLSRNITVGKMAEGKAASSASFGGINVIMCSDFHQFPPVAVSPSEALYVPLRPQSDLTLAQVGHAIYDEFQTVMVLKEQMHIMDQTWLDFLNHLRMGRVQEHHITMLRTLVLTNPVAHMPDFTMSPWADASLVTPRHAMCQQWNNAALCKHVCLSAGIIFVCAADDTVKGEWLSLEEHFAFVSQMNGGHHQKGNLPDSVEISLGMKVMVMQNVETDLDIMNRACGIVVDILLHLDEPTFPVTGGAVHLKHLPLYILVKLCRICTSHLPGLQPSVILVKPVSKTYHICYTTSAGVKVTCCVQCLQYPMTSAYAFTDYWSQGQTISHVLVDIAQPPTGGLNLFNLYVALSRSSGHETIRLL</sequence>
<dbReference type="Pfam" id="PF05970">
    <property type="entry name" value="PIF1"/>
    <property type="match status" value="1"/>
</dbReference>
<dbReference type="InterPro" id="IPR027417">
    <property type="entry name" value="P-loop_NTPase"/>
</dbReference>
<dbReference type="Proteomes" id="UP000054018">
    <property type="component" value="Unassembled WGS sequence"/>
</dbReference>
<dbReference type="GO" id="GO:0005524">
    <property type="term" value="F:ATP binding"/>
    <property type="evidence" value="ECO:0007669"/>
    <property type="project" value="UniProtKB-KW"/>
</dbReference>
<comment type="cofactor">
    <cofactor evidence="1">
        <name>Mg(2+)</name>
        <dbReference type="ChEBI" id="CHEBI:18420"/>
    </cofactor>
</comment>
<comment type="catalytic activity">
    <reaction evidence="1">
        <text>ATP + H2O = ADP + phosphate + H(+)</text>
        <dbReference type="Rhea" id="RHEA:13065"/>
        <dbReference type="ChEBI" id="CHEBI:15377"/>
        <dbReference type="ChEBI" id="CHEBI:15378"/>
        <dbReference type="ChEBI" id="CHEBI:30616"/>
        <dbReference type="ChEBI" id="CHEBI:43474"/>
        <dbReference type="ChEBI" id="CHEBI:456216"/>
        <dbReference type="EC" id="5.6.2.3"/>
    </reaction>
</comment>